<dbReference type="CDD" id="cd11712">
    <property type="entry name" value="GINS_A_psf2"/>
    <property type="match status" value="1"/>
</dbReference>
<dbReference type="SUPFAM" id="SSF158573">
    <property type="entry name" value="GINS helical bundle-like"/>
    <property type="match status" value="1"/>
</dbReference>
<evidence type="ECO:0000256" key="1">
    <source>
        <dbReference type="ARBA" id="ARBA00004123"/>
    </source>
</evidence>
<dbReference type="PANTHER" id="PTHR12772">
    <property type="entry name" value="DNA REPLICATION COMPLEX GINS PROTEIN PSF2"/>
    <property type="match status" value="1"/>
</dbReference>
<dbReference type="InterPro" id="IPR056784">
    <property type="entry name" value="PSF2_N"/>
</dbReference>
<comment type="subcellular location">
    <subcellularLocation>
        <location evidence="1 6">Nucleus</location>
    </subcellularLocation>
</comment>
<sequence>MALPISLRSSATPPEIELIASQQLIEIVPLIAMEKTAFISGAYGPLRPPMKSTIPLWMAVNLKLKKKCHIITPPWLTVDIEFLQNRLSEENSNPAFSKMPFRYSEIAKTLLDVAPDDLENTDKIRSLLKDLREARQAKCRDGLAVLDRGETSLSNLCAMEINEIRPFFIHAKGIISQLYREETADNQDDPDSMSMSMS</sequence>
<comment type="similarity">
    <text evidence="2 6">Belongs to the GINS2/PSF2 family.</text>
</comment>
<evidence type="ECO:0000256" key="3">
    <source>
        <dbReference type="ARBA" id="ARBA00015139"/>
    </source>
</evidence>
<evidence type="ECO:0000313" key="10">
    <source>
        <dbReference type="Proteomes" id="UP001437256"/>
    </source>
</evidence>
<keyword evidence="5 6" id="KW-0539">Nucleus</keyword>
<proteinExistence type="inferred from homology"/>
<evidence type="ECO:0000259" key="8">
    <source>
        <dbReference type="Pfam" id="PF25005"/>
    </source>
</evidence>
<keyword evidence="10" id="KW-1185">Reference proteome</keyword>
<evidence type="ECO:0000256" key="2">
    <source>
        <dbReference type="ARBA" id="ARBA00010565"/>
    </source>
</evidence>
<evidence type="ECO:0000256" key="6">
    <source>
        <dbReference type="PIRNR" id="PIRNR028998"/>
    </source>
</evidence>
<protein>
    <recommendedName>
        <fullName evidence="3 6">DNA replication complex GINS protein PSF2</fullName>
    </recommendedName>
</protein>
<dbReference type="Proteomes" id="UP001437256">
    <property type="component" value="Unassembled WGS sequence"/>
</dbReference>
<dbReference type="InterPro" id="IPR021151">
    <property type="entry name" value="GINS_A"/>
</dbReference>
<evidence type="ECO:0000259" key="7">
    <source>
        <dbReference type="Pfam" id="PF05916"/>
    </source>
</evidence>
<comment type="caution">
    <text evidence="9">The sequence shown here is derived from an EMBL/GenBank/DDBJ whole genome shotgun (WGS) entry which is preliminary data.</text>
</comment>
<accession>A0ABR3A242</accession>
<keyword evidence="4 6" id="KW-0235">DNA replication</keyword>
<evidence type="ECO:0000256" key="5">
    <source>
        <dbReference type="ARBA" id="ARBA00023242"/>
    </source>
</evidence>
<organism evidence="9 10">
    <name type="scientific">Marasmius tenuissimus</name>
    <dbReference type="NCBI Taxonomy" id="585030"/>
    <lineage>
        <taxon>Eukaryota</taxon>
        <taxon>Fungi</taxon>
        <taxon>Dikarya</taxon>
        <taxon>Basidiomycota</taxon>
        <taxon>Agaricomycotina</taxon>
        <taxon>Agaricomycetes</taxon>
        <taxon>Agaricomycetidae</taxon>
        <taxon>Agaricales</taxon>
        <taxon>Marasmiineae</taxon>
        <taxon>Marasmiaceae</taxon>
        <taxon>Marasmius</taxon>
    </lineage>
</organism>
<evidence type="ECO:0000256" key="4">
    <source>
        <dbReference type="ARBA" id="ARBA00022705"/>
    </source>
</evidence>
<dbReference type="EMBL" id="JBBXMP010000024">
    <property type="protein sequence ID" value="KAL0067658.1"/>
    <property type="molecule type" value="Genomic_DNA"/>
</dbReference>
<dbReference type="Pfam" id="PF25005">
    <property type="entry name" value="PSF2_N"/>
    <property type="match status" value="1"/>
</dbReference>
<dbReference type="PANTHER" id="PTHR12772:SF0">
    <property type="entry name" value="DNA REPLICATION COMPLEX GINS PROTEIN PSF2"/>
    <property type="match status" value="1"/>
</dbReference>
<feature type="domain" description="GINS subunit" evidence="7">
    <location>
        <begin position="79"/>
        <end position="173"/>
    </location>
</feature>
<dbReference type="Pfam" id="PF05916">
    <property type="entry name" value="Sld5"/>
    <property type="match status" value="1"/>
</dbReference>
<gene>
    <name evidence="9" type="primary">PSF2</name>
    <name evidence="9" type="ORF">AAF712_005373</name>
</gene>
<dbReference type="InterPro" id="IPR036224">
    <property type="entry name" value="GINS_bundle-like_dom_sf"/>
</dbReference>
<feature type="domain" description="DNA replication complex GINS protein PSF2 N-terminal" evidence="8">
    <location>
        <begin position="12"/>
        <end position="71"/>
    </location>
</feature>
<dbReference type="Gene3D" id="3.40.5.50">
    <property type="match status" value="1"/>
</dbReference>
<comment type="subunit">
    <text evidence="6">Component of the GINS complex.</text>
</comment>
<dbReference type="PIRSF" id="PIRSF028998">
    <property type="entry name" value="GINS_Psf2_subgr"/>
    <property type="match status" value="1"/>
</dbReference>
<dbReference type="CDD" id="cd21694">
    <property type="entry name" value="GINS_B_Psf2"/>
    <property type="match status" value="1"/>
</dbReference>
<name>A0ABR3A242_9AGAR</name>
<dbReference type="SUPFAM" id="SSF160059">
    <property type="entry name" value="PriA/YqbF domain"/>
    <property type="match status" value="1"/>
</dbReference>
<reference evidence="9 10" key="1">
    <citation type="submission" date="2024-05" db="EMBL/GenBank/DDBJ databases">
        <title>A draft genome resource for the thread blight pathogen Marasmius tenuissimus strain MS-2.</title>
        <authorList>
            <person name="Yulfo-Soto G.E."/>
            <person name="Baruah I.K."/>
            <person name="Amoako-Attah I."/>
            <person name="Bukari Y."/>
            <person name="Meinhardt L.W."/>
            <person name="Bailey B.A."/>
            <person name="Cohen S.P."/>
        </authorList>
    </citation>
    <scope>NUCLEOTIDE SEQUENCE [LARGE SCALE GENOMIC DNA]</scope>
    <source>
        <strain evidence="9 10">MS-2</strain>
    </source>
</reference>
<dbReference type="Gene3D" id="1.20.58.1020">
    <property type="match status" value="1"/>
</dbReference>
<dbReference type="InterPro" id="IPR007257">
    <property type="entry name" value="GINS_Psf2"/>
</dbReference>
<evidence type="ECO:0000313" key="9">
    <source>
        <dbReference type="EMBL" id="KAL0067658.1"/>
    </source>
</evidence>